<dbReference type="EMBL" id="SNXW01000001">
    <property type="protein sequence ID" value="TDP87997.1"/>
    <property type="molecule type" value="Genomic_DNA"/>
</dbReference>
<comment type="caution">
    <text evidence="2">The sequence shown here is derived from an EMBL/GenBank/DDBJ whole genome shotgun (WGS) entry which is preliminary data.</text>
</comment>
<evidence type="ECO:0000256" key="1">
    <source>
        <dbReference type="SAM" id="MobiDB-lite"/>
    </source>
</evidence>
<feature type="compositionally biased region" description="Basic and acidic residues" evidence="1">
    <location>
        <begin position="14"/>
        <end position="31"/>
    </location>
</feature>
<feature type="region of interest" description="Disordered" evidence="1">
    <location>
        <begin position="1"/>
        <end position="49"/>
    </location>
</feature>
<accession>A0A4R6RPH3</accession>
<name>A0A4R6RPH3_9BURK</name>
<protein>
    <submittedName>
        <fullName evidence="2">Uncharacterized protein</fullName>
    </submittedName>
</protein>
<gene>
    <name evidence="2" type="ORF">EV672_101132</name>
</gene>
<sequence length="49" mass="5700">MTARSTMPPTLTPKQEEAHKESLQKTKDRIAKLTPEQKASHLRRWADKK</sequence>
<keyword evidence="3" id="KW-1185">Reference proteome</keyword>
<dbReference type="AlphaFoldDB" id="A0A4R6RPH3"/>
<organism evidence="2 3">
    <name type="scientific">Aquabacterium commune</name>
    <dbReference type="NCBI Taxonomy" id="70586"/>
    <lineage>
        <taxon>Bacteria</taxon>
        <taxon>Pseudomonadati</taxon>
        <taxon>Pseudomonadota</taxon>
        <taxon>Betaproteobacteria</taxon>
        <taxon>Burkholderiales</taxon>
        <taxon>Aquabacterium</taxon>
    </lineage>
</organism>
<reference evidence="2 3" key="1">
    <citation type="submission" date="2019-03" db="EMBL/GenBank/DDBJ databases">
        <title>Genomic Encyclopedia of Type Strains, Phase IV (KMG-IV): sequencing the most valuable type-strain genomes for metagenomic binning, comparative biology and taxonomic classification.</title>
        <authorList>
            <person name="Goeker M."/>
        </authorList>
    </citation>
    <scope>NUCLEOTIDE SEQUENCE [LARGE SCALE GENOMIC DNA]</scope>
    <source>
        <strain evidence="2 3">DSM 11901</strain>
    </source>
</reference>
<feature type="compositionally biased region" description="Polar residues" evidence="1">
    <location>
        <begin position="1"/>
        <end position="13"/>
    </location>
</feature>
<evidence type="ECO:0000313" key="3">
    <source>
        <dbReference type="Proteomes" id="UP000294593"/>
    </source>
</evidence>
<evidence type="ECO:0000313" key="2">
    <source>
        <dbReference type="EMBL" id="TDP87997.1"/>
    </source>
</evidence>
<proteinExistence type="predicted"/>
<dbReference type="Proteomes" id="UP000294593">
    <property type="component" value="Unassembled WGS sequence"/>
</dbReference>